<proteinExistence type="predicted"/>
<sequence>MSDNMKDHLKKIISMNWTETEFGPSKLKADYKKNLSKILQLDSFNNIQHDKEKVFIPDDKVMYIADRNGKEIKFISATVSEDRVTKTAKVKYDSIFPPFGKLVVDYLIGRYVFHDDKLYDVNNKQAKLVDDITLSSLYGFKHGTDYVLEILKGIDLNCHVEPVRKLEPHQIAGNDFIIDLETHTVTRKVINNEISYFKFYPVDYEKAKASKTIANKFLNYVIDDPDSLHNAQLQAYYIAQVASGLKSKTNFFISKSGVRTGKGLRHTALAGLFNKIDVELDNLVSRGFDGLNAWAMFSGGEMALATEQGDIVGDKVERVLKIIATEKTHVARNVGGNQGLVHLTSVLCIDTNRNVSLSDEMNGRKILIQYKDRPEGESDLEREQAFEEYWQAFTKQDKEPNVEGCIGFLMASLDYFNQQGNKFIWKDVEVYNGDEALDDFQVFLIDDLEKHEFVPKDYSYRELALKLYGKNNYLLSKALQTIGVSSKRMRLEGDLCTVYYVSNPRRFKAFGVKYEKPTEPVKPDMNVLKMLDMFDELG</sequence>
<keyword evidence="2" id="KW-1185">Reference proteome</keyword>
<name>A0ABU6BAP9_9STRE</name>
<organism evidence="1 2">
    <name type="scientific">Streptococcus gingivalis</name>
    <dbReference type="NCBI Taxonomy" id="3111861"/>
    <lineage>
        <taxon>Bacteria</taxon>
        <taxon>Bacillati</taxon>
        <taxon>Bacillota</taxon>
        <taxon>Bacilli</taxon>
        <taxon>Lactobacillales</taxon>
        <taxon>Streptococcaceae</taxon>
        <taxon>Streptococcus</taxon>
    </lineage>
</organism>
<gene>
    <name evidence="1" type="ORF">SM122_10240</name>
</gene>
<reference evidence="1 2" key="1">
    <citation type="submission" date="2024-01" db="EMBL/GenBank/DDBJ databases">
        <title>Description of Streptococcus dentalis sp. nov., Streptococcus gingivalis sp. nov., Streptococcus lingualis sp. nov. isolated from human oral cavity.</title>
        <authorList>
            <person name="Choi Y.S."/>
            <person name="Goo B.J."/>
            <person name="Bae J.W."/>
        </authorList>
    </citation>
    <scope>NUCLEOTIDE SEQUENCE [LARGE SCALE GENOMIC DNA]</scope>
    <source>
        <strain evidence="1 2">S2</strain>
    </source>
</reference>
<protein>
    <submittedName>
        <fullName evidence="1">Phage resistance protein</fullName>
    </submittedName>
</protein>
<dbReference type="EMBL" id="JAYKTO010000002">
    <property type="protein sequence ID" value="MEB3520927.1"/>
    <property type="molecule type" value="Genomic_DNA"/>
</dbReference>
<evidence type="ECO:0000313" key="2">
    <source>
        <dbReference type="Proteomes" id="UP001308656"/>
    </source>
</evidence>
<dbReference type="Proteomes" id="UP001308656">
    <property type="component" value="Unassembled WGS sequence"/>
</dbReference>
<evidence type="ECO:0000313" key="1">
    <source>
        <dbReference type="EMBL" id="MEB3520927.1"/>
    </source>
</evidence>
<accession>A0ABU6BAP9</accession>
<comment type="caution">
    <text evidence="1">The sequence shown here is derived from an EMBL/GenBank/DDBJ whole genome shotgun (WGS) entry which is preliminary data.</text>
</comment>